<feature type="compositionally biased region" description="Polar residues" evidence="1">
    <location>
        <begin position="227"/>
        <end position="241"/>
    </location>
</feature>
<keyword evidence="3" id="KW-1185">Reference proteome</keyword>
<evidence type="ECO:0000313" key="3">
    <source>
        <dbReference type="Proteomes" id="UP000016932"/>
    </source>
</evidence>
<dbReference type="Proteomes" id="UP000016932">
    <property type="component" value="Unassembled WGS sequence"/>
</dbReference>
<dbReference type="AlphaFoldDB" id="M3A2T5"/>
<feature type="region of interest" description="Disordered" evidence="1">
    <location>
        <begin position="176"/>
        <end position="241"/>
    </location>
</feature>
<dbReference type="HOGENOM" id="CLU_739938_0_0_1"/>
<proteinExistence type="predicted"/>
<dbReference type="EMBL" id="KB446563">
    <property type="protein sequence ID" value="EME78706.1"/>
    <property type="molecule type" value="Genomic_DNA"/>
</dbReference>
<protein>
    <submittedName>
        <fullName evidence="2">Uncharacterized protein</fullName>
    </submittedName>
</protein>
<dbReference type="GeneID" id="19341452"/>
<reference evidence="2 3" key="1">
    <citation type="journal article" date="2012" name="PLoS Pathog.">
        <title>Diverse lifestyles and strategies of plant pathogenesis encoded in the genomes of eighteen Dothideomycetes fungi.</title>
        <authorList>
            <person name="Ohm R.A."/>
            <person name="Feau N."/>
            <person name="Henrissat B."/>
            <person name="Schoch C.L."/>
            <person name="Horwitz B.A."/>
            <person name="Barry K.W."/>
            <person name="Condon B.J."/>
            <person name="Copeland A.C."/>
            <person name="Dhillon B."/>
            <person name="Glaser F."/>
            <person name="Hesse C.N."/>
            <person name="Kosti I."/>
            <person name="LaButti K."/>
            <person name="Lindquist E.A."/>
            <person name="Lucas S."/>
            <person name="Salamov A.A."/>
            <person name="Bradshaw R.E."/>
            <person name="Ciuffetti L."/>
            <person name="Hamelin R.C."/>
            <person name="Kema G.H.J."/>
            <person name="Lawrence C."/>
            <person name="Scott J.A."/>
            <person name="Spatafora J.W."/>
            <person name="Turgeon B.G."/>
            <person name="de Wit P.J.G.M."/>
            <person name="Zhong S."/>
            <person name="Goodwin S.B."/>
            <person name="Grigoriev I.V."/>
        </authorList>
    </citation>
    <scope>NUCLEOTIDE SEQUENCE [LARGE SCALE GENOMIC DNA]</scope>
    <source>
        <strain evidence="2 3">CIRAD86</strain>
    </source>
</reference>
<dbReference type="VEuPathDB" id="FungiDB:MYCFIDRAFT_78405"/>
<dbReference type="STRING" id="383855.M3A2T5"/>
<accession>M3A2T5</accession>
<feature type="compositionally biased region" description="Pro residues" evidence="1">
    <location>
        <begin position="90"/>
        <end position="101"/>
    </location>
</feature>
<feature type="compositionally biased region" description="Polar residues" evidence="1">
    <location>
        <begin position="350"/>
        <end position="362"/>
    </location>
</feature>
<feature type="compositionally biased region" description="Basic residues" evidence="1">
    <location>
        <begin position="364"/>
        <end position="374"/>
    </location>
</feature>
<dbReference type="KEGG" id="pfj:MYCFIDRAFT_78405"/>
<evidence type="ECO:0000313" key="2">
    <source>
        <dbReference type="EMBL" id="EME78706.1"/>
    </source>
</evidence>
<evidence type="ECO:0000256" key="1">
    <source>
        <dbReference type="SAM" id="MobiDB-lite"/>
    </source>
</evidence>
<dbReference type="OrthoDB" id="3647866at2759"/>
<name>M3A2T5_PSEFD</name>
<sequence>MCADHEQLRHLRVLGPYVQLLPDGSSQDGARLSDFIATLQVKAVTDAMAMLNSGLPMQHVISHFWPPGTRPALQTARVLAPAQTASVPSAPMPVAGPPAQLPQPGQLQHHHTMPQKSVEVIDMGSPDSEPAAKRRRNSAFEAHSQGEPPVQEGAMEQSPNADHNQIIAVSTAVSPETLPAEAPTETAPQSSSSKKGAVSRRKASGGTRCSACVRQHKKCKHNGNGGQQSREQSASAPDLTQTEGQVFRAQASAGVQAPGQFSANSNDDVFGGNHQMIGFNLDQRYSGGMGHIQPLQPHEQAELHKLLAPSEVAENTTPAAAQSYEVFRTGQDGQTGWAGGPVQKHMEIPQTENVEAGKTTNPAPKKRGGARKKT</sequence>
<dbReference type="RefSeq" id="XP_007930792.1">
    <property type="nucleotide sequence ID" value="XM_007932601.1"/>
</dbReference>
<gene>
    <name evidence="2" type="ORF">MYCFIDRAFT_78405</name>
</gene>
<organism evidence="2 3">
    <name type="scientific">Pseudocercospora fijiensis (strain CIRAD86)</name>
    <name type="common">Black leaf streak disease fungus</name>
    <name type="synonym">Mycosphaerella fijiensis</name>
    <dbReference type="NCBI Taxonomy" id="383855"/>
    <lineage>
        <taxon>Eukaryota</taxon>
        <taxon>Fungi</taxon>
        <taxon>Dikarya</taxon>
        <taxon>Ascomycota</taxon>
        <taxon>Pezizomycotina</taxon>
        <taxon>Dothideomycetes</taxon>
        <taxon>Dothideomycetidae</taxon>
        <taxon>Mycosphaerellales</taxon>
        <taxon>Mycosphaerellaceae</taxon>
        <taxon>Pseudocercospora</taxon>
    </lineage>
</organism>
<feature type="region of interest" description="Disordered" evidence="1">
    <location>
        <begin position="331"/>
        <end position="374"/>
    </location>
</feature>
<feature type="region of interest" description="Disordered" evidence="1">
    <location>
        <begin position="84"/>
        <end position="160"/>
    </location>
</feature>